<accession>A0A1W2B9G3</accession>
<dbReference type="Gene3D" id="1.10.260.40">
    <property type="entry name" value="lambda repressor-like DNA-binding domains"/>
    <property type="match status" value="1"/>
</dbReference>
<dbReference type="InterPro" id="IPR010982">
    <property type="entry name" value="Lambda_DNA-bd_dom_sf"/>
</dbReference>
<evidence type="ECO:0000313" key="3">
    <source>
        <dbReference type="Proteomes" id="UP000192418"/>
    </source>
</evidence>
<dbReference type="SUPFAM" id="SSF47413">
    <property type="entry name" value="lambda repressor-like DNA-binding domains"/>
    <property type="match status" value="1"/>
</dbReference>
<dbReference type="CDD" id="cd00093">
    <property type="entry name" value="HTH_XRE"/>
    <property type="match status" value="1"/>
</dbReference>
<dbReference type="InterPro" id="IPR010744">
    <property type="entry name" value="Phage_CI_N"/>
</dbReference>
<keyword evidence="3" id="KW-1185">Reference proteome</keyword>
<evidence type="ECO:0000313" key="2">
    <source>
        <dbReference type="EMBL" id="SMC69484.1"/>
    </source>
</evidence>
<dbReference type="GO" id="GO:0045892">
    <property type="term" value="P:negative regulation of DNA-templated transcription"/>
    <property type="evidence" value="ECO:0007669"/>
    <property type="project" value="InterPro"/>
</dbReference>
<reference evidence="2 3" key="1">
    <citation type="submission" date="2017-04" db="EMBL/GenBank/DDBJ databases">
        <authorList>
            <person name="Afonso C.L."/>
            <person name="Miller P.J."/>
            <person name="Scott M.A."/>
            <person name="Spackman E."/>
            <person name="Goraichik I."/>
            <person name="Dimitrov K.M."/>
            <person name="Suarez D.L."/>
            <person name="Swayne D.E."/>
        </authorList>
    </citation>
    <scope>NUCLEOTIDE SEQUENCE [LARGE SCALE GENOMIC DNA]</scope>
    <source>
        <strain evidence="2 3">DSM 3385</strain>
    </source>
</reference>
<evidence type="ECO:0000259" key="1">
    <source>
        <dbReference type="PROSITE" id="PS50943"/>
    </source>
</evidence>
<sequence>MSRDNVLHVHNILMRVKLILNLKTDAELAKILEIKPTTISAWKRRGNIDLNKIITLCNPMNVSMDWLLYGKGEECIPAANDPTEKIIKMLESMTDEQRRDVLKYVEKEKLWEEVIKRQKLA</sequence>
<dbReference type="AlphaFoldDB" id="A0A1W2B9G3"/>
<dbReference type="GO" id="GO:0003677">
    <property type="term" value="F:DNA binding"/>
    <property type="evidence" value="ECO:0007669"/>
    <property type="project" value="InterPro"/>
</dbReference>
<organism evidence="2 3">
    <name type="scientific">Desulfocicer vacuolatum DSM 3385</name>
    <dbReference type="NCBI Taxonomy" id="1121400"/>
    <lineage>
        <taxon>Bacteria</taxon>
        <taxon>Pseudomonadati</taxon>
        <taxon>Thermodesulfobacteriota</taxon>
        <taxon>Desulfobacteria</taxon>
        <taxon>Desulfobacterales</taxon>
        <taxon>Desulfobacteraceae</taxon>
        <taxon>Desulfocicer</taxon>
    </lineage>
</organism>
<dbReference type="InterPro" id="IPR001387">
    <property type="entry name" value="Cro/C1-type_HTH"/>
</dbReference>
<dbReference type="Pfam" id="PF07022">
    <property type="entry name" value="Phage_CI_repr"/>
    <property type="match status" value="1"/>
</dbReference>
<name>A0A1W2B9G3_9BACT</name>
<proteinExistence type="predicted"/>
<dbReference type="RefSeq" id="WP_084068366.1">
    <property type="nucleotide sequence ID" value="NZ_FWXY01000007.1"/>
</dbReference>
<protein>
    <submittedName>
        <fullName evidence="2">Bacteriophage CI repressor helix-turn-helix domain-containing protein</fullName>
    </submittedName>
</protein>
<dbReference type="PROSITE" id="PS50943">
    <property type="entry name" value="HTH_CROC1"/>
    <property type="match status" value="1"/>
</dbReference>
<dbReference type="STRING" id="1121400.SAMN02746065_107152"/>
<dbReference type="Proteomes" id="UP000192418">
    <property type="component" value="Unassembled WGS sequence"/>
</dbReference>
<gene>
    <name evidence="2" type="ORF">SAMN02746065_107152</name>
</gene>
<dbReference type="EMBL" id="FWXY01000007">
    <property type="protein sequence ID" value="SMC69484.1"/>
    <property type="molecule type" value="Genomic_DNA"/>
</dbReference>
<dbReference type="OrthoDB" id="5460127at2"/>
<feature type="domain" description="HTH cro/C1-type" evidence="1">
    <location>
        <begin position="26"/>
        <end position="67"/>
    </location>
</feature>